<evidence type="ECO:0000259" key="1">
    <source>
        <dbReference type="PROSITE" id="PS50943"/>
    </source>
</evidence>
<dbReference type="SUPFAM" id="SSF143422">
    <property type="entry name" value="Transposase IS200-like"/>
    <property type="match status" value="1"/>
</dbReference>
<dbReference type="RefSeq" id="WP_221248953.1">
    <property type="nucleotide sequence ID" value="NZ_AP024355.1"/>
</dbReference>
<keyword evidence="3" id="KW-1185">Reference proteome</keyword>
<dbReference type="PROSITE" id="PS50943">
    <property type="entry name" value="HTH_CROC1"/>
    <property type="match status" value="1"/>
</dbReference>
<reference evidence="2 3" key="2">
    <citation type="journal article" date="2021" name="Int. J. Syst. Evol. Microbiol.">
        <title>Isolation and Polyphasic Characterization of Desulfuromonas versatilis sp. Nov., an Electrogenic Bacteria Capable of Versatile Metabolism Isolated from a Graphene Oxide-Reducing Enrichment Culture.</title>
        <authorList>
            <person name="Xie L."/>
            <person name="Yoshida N."/>
            <person name="Ishii S."/>
            <person name="Meng L."/>
        </authorList>
    </citation>
    <scope>NUCLEOTIDE SEQUENCE [LARGE SCALE GENOMIC DNA]</scope>
    <source>
        <strain evidence="2 3">NIT-T3</strain>
    </source>
</reference>
<sequence>MARPLRIEFPGALYHVTSRGNHRQDTFLDDGDRERFLGILAHTARRYNWLCHAYCLMNNHFHLVIETPDGNLSKGMRQVGGVYTQAFNRRHGKSGHLFQGRYRAILIEKERHLLEVIRYVALNPVRAGATKAPEDWLWSSYRGTCRMGEVHPCLSVDWVLANFGQERQTAVSRFQSFVRDGMKAGSPFEKVRGQVALGSESFFEMLQPFLEDKSEIGEIPRFQRVAGRPELDEFFSAVQGRDERNGKIVEAVEKWGYSQKEVADRLGLHYSAVSRIIGNARVKT</sequence>
<feature type="domain" description="HTH cro/C1-type" evidence="1">
    <location>
        <begin position="248"/>
        <end position="276"/>
    </location>
</feature>
<dbReference type="Pfam" id="PF01797">
    <property type="entry name" value="Y1_Tnp"/>
    <property type="match status" value="1"/>
</dbReference>
<accession>A0ABN6DZK8</accession>
<reference evidence="2 3" key="1">
    <citation type="journal article" date="2016" name="C (Basel)">
        <title>Selective Growth of and Electricity Production by Marine Exoelectrogenic Bacteria in Self-Aggregated Hydrogel of Microbially Reduced Graphene Oxide.</title>
        <authorList>
            <person name="Yoshida N."/>
            <person name="Goto Y."/>
            <person name="Miyata Y."/>
        </authorList>
    </citation>
    <scope>NUCLEOTIDE SEQUENCE [LARGE SCALE GENOMIC DNA]</scope>
    <source>
        <strain evidence="2 3">NIT-T3</strain>
    </source>
</reference>
<dbReference type="Gene3D" id="3.30.70.1290">
    <property type="entry name" value="Transposase IS200-like"/>
    <property type="match status" value="1"/>
</dbReference>
<proteinExistence type="predicted"/>
<dbReference type="EMBL" id="AP024355">
    <property type="protein sequence ID" value="BCR05533.1"/>
    <property type="molecule type" value="Genomic_DNA"/>
</dbReference>
<protein>
    <recommendedName>
        <fullName evidence="1">HTH cro/C1-type domain-containing protein</fullName>
    </recommendedName>
</protein>
<dbReference type="InterPro" id="IPR036515">
    <property type="entry name" value="Transposase_17_sf"/>
</dbReference>
<dbReference type="NCBIfam" id="NF047646">
    <property type="entry name" value="REP_Tyr_transpos"/>
    <property type="match status" value="1"/>
</dbReference>
<name>A0ABN6DZK8_9BACT</name>
<evidence type="ECO:0000313" key="2">
    <source>
        <dbReference type="EMBL" id="BCR05533.1"/>
    </source>
</evidence>
<dbReference type="SMART" id="SM01321">
    <property type="entry name" value="Y1_Tnp"/>
    <property type="match status" value="1"/>
</dbReference>
<organism evidence="2 3">
    <name type="scientific">Desulfuromonas versatilis</name>
    <dbReference type="NCBI Taxonomy" id="2802975"/>
    <lineage>
        <taxon>Bacteria</taxon>
        <taxon>Pseudomonadati</taxon>
        <taxon>Thermodesulfobacteriota</taxon>
        <taxon>Desulfuromonadia</taxon>
        <taxon>Desulfuromonadales</taxon>
        <taxon>Desulfuromonadaceae</taxon>
        <taxon>Desulfuromonas</taxon>
    </lineage>
</organism>
<dbReference type="CDD" id="cd00093">
    <property type="entry name" value="HTH_XRE"/>
    <property type="match status" value="1"/>
</dbReference>
<gene>
    <name evidence="2" type="ORF">DESUT3_26020</name>
</gene>
<dbReference type="PANTHER" id="PTHR34322:SF2">
    <property type="entry name" value="TRANSPOSASE IS200-LIKE DOMAIN-CONTAINING PROTEIN"/>
    <property type="match status" value="1"/>
</dbReference>
<dbReference type="InterPro" id="IPR001387">
    <property type="entry name" value="Cro/C1-type_HTH"/>
</dbReference>
<dbReference type="InterPro" id="IPR002686">
    <property type="entry name" value="Transposase_17"/>
</dbReference>
<evidence type="ECO:0000313" key="3">
    <source>
        <dbReference type="Proteomes" id="UP001319827"/>
    </source>
</evidence>
<dbReference type="Proteomes" id="UP001319827">
    <property type="component" value="Chromosome"/>
</dbReference>
<dbReference type="PANTHER" id="PTHR34322">
    <property type="entry name" value="TRANSPOSASE, Y1_TNP DOMAIN-CONTAINING"/>
    <property type="match status" value="1"/>
</dbReference>